<protein>
    <submittedName>
        <fullName evidence="2">Uncharacterized protein</fullName>
    </submittedName>
</protein>
<accession>A0A7X0Q3D0</accession>
<dbReference type="RefSeq" id="WP_055335363.1">
    <property type="nucleotide sequence ID" value="NZ_CDQJ01000001.1"/>
</dbReference>
<dbReference type="EMBL" id="JAIVEX010000015">
    <property type="protein sequence ID" value="MDB0524635.1"/>
    <property type="molecule type" value="Genomic_DNA"/>
</dbReference>
<organism evidence="2 3">
    <name type="scientific">Ralstonia solanacearum</name>
    <name type="common">Pseudomonas solanacearum</name>
    <dbReference type="NCBI Taxonomy" id="305"/>
    <lineage>
        <taxon>Bacteria</taxon>
        <taxon>Pseudomonadati</taxon>
        <taxon>Pseudomonadota</taxon>
        <taxon>Betaproteobacteria</taxon>
        <taxon>Burkholderiales</taxon>
        <taxon>Burkholderiaceae</taxon>
        <taxon>Ralstonia</taxon>
        <taxon>Ralstonia solanacearum species complex</taxon>
    </lineage>
</organism>
<reference evidence="2" key="1">
    <citation type="submission" date="2021-09" db="EMBL/GenBank/DDBJ databases">
        <title>Genomic analysis of Ralstonia spp.</title>
        <authorList>
            <person name="Aburjaile F."/>
            <person name="Ariute J.C."/>
            <person name="Pais A.K.L."/>
            <person name="Albuquerque G.M.R."/>
            <person name="Silva A.M.F."/>
            <person name="Brenig B."/>
            <person name="Azevedo V."/>
            <person name="Matiuzzi M."/>
            <person name="Ramos R."/>
            <person name="Goes-Neto A."/>
            <person name="Soares S."/>
            <person name="Iseppon A.M.B."/>
            <person name="Souza E."/>
            <person name="Gama M."/>
        </authorList>
    </citation>
    <scope>NUCLEOTIDE SEQUENCE</scope>
    <source>
        <strain evidence="2">B4</strain>
    </source>
</reference>
<evidence type="ECO:0000313" key="2">
    <source>
        <dbReference type="EMBL" id="MDB0524635.1"/>
    </source>
</evidence>
<evidence type="ECO:0000313" key="3">
    <source>
        <dbReference type="Proteomes" id="UP001143674"/>
    </source>
</evidence>
<dbReference type="AlphaFoldDB" id="A0A7X0Q3D0"/>
<gene>
    <name evidence="2" type="ORF">LBW55_23780</name>
</gene>
<proteinExistence type="predicted"/>
<feature type="region of interest" description="Disordered" evidence="1">
    <location>
        <begin position="23"/>
        <end position="43"/>
    </location>
</feature>
<name>A0A7X0Q3D0_RALSL</name>
<dbReference type="Proteomes" id="UP001143674">
    <property type="component" value="Unassembled WGS sequence"/>
</dbReference>
<comment type="caution">
    <text evidence="2">The sequence shown here is derived from an EMBL/GenBank/DDBJ whole genome shotgun (WGS) entry which is preliminary data.</text>
</comment>
<sequence length="132" mass="14360">MSSIDPTSKLLAHIRAQALTWRRDMSATTGRNPSASSGLNTPRNAEDLLARVAQAVVAIAPDDPSRKRKAFRIYLGSVLANELGLHLLNDPGFDDLIEHVQDSMDQNAQLHAAMERAGALLLETAKAIPPRR</sequence>
<evidence type="ECO:0000256" key="1">
    <source>
        <dbReference type="SAM" id="MobiDB-lite"/>
    </source>
</evidence>
<feature type="compositionally biased region" description="Polar residues" evidence="1">
    <location>
        <begin position="26"/>
        <end position="43"/>
    </location>
</feature>